<evidence type="ECO:0000313" key="3">
    <source>
        <dbReference type="Proteomes" id="UP000316426"/>
    </source>
</evidence>
<gene>
    <name evidence="2" type="ORF">Spa11_05020</name>
</gene>
<dbReference type="AlphaFoldDB" id="A0A518K3E6"/>
<organism evidence="2 3">
    <name type="scientific">Botrimarina mediterranea</name>
    <dbReference type="NCBI Taxonomy" id="2528022"/>
    <lineage>
        <taxon>Bacteria</taxon>
        <taxon>Pseudomonadati</taxon>
        <taxon>Planctomycetota</taxon>
        <taxon>Planctomycetia</taxon>
        <taxon>Pirellulales</taxon>
        <taxon>Lacipirellulaceae</taxon>
        <taxon>Botrimarina</taxon>
    </lineage>
</organism>
<reference evidence="2 3" key="1">
    <citation type="submission" date="2019-02" db="EMBL/GenBank/DDBJ databases">
        <title>Deep-cultivation of Planctomycetes and their phenomic and genomic characterization uncovers novel biology.</title>
        <authorList>
            <person name="Wiegand S."/>
            <person name="Jogler M."/>
            <person name="Boedeker C."/>
            <person name="Pinto D."/>
            <person name="Vollmers J."/>
            <person name="Rivas-Marin E."/>
            <person name="Kohn T."/>
            <person name="Peeters S.H."/>
            <person name="Heuer A."/>
            <person name="Rast P."/>
            <person name="Oberbeckmann S."/>
            <person name="Bunk B."/>
            <person name="Jeske O."/>
            <person name="Meyerdierks A."/>
            <person name="Storesund J.E."/>
            <person name="Kallscheuer N."/>
            <person name="Luecker S."/>
            <person name="Lage O.M."/>
            <person name="Pohl T."/>
            <person name="Merkel B.J."/>
            <person name="Hornburger P."/>
            <person name="Mueller R.-W."/>
            <person name="Bruemmer F."/>
            <person name="Labrenz M."/>
            <person name="Spormann A.M."/>
            <person name="Op den Camp H."/>
            <person name="Overmann J."/>
            <person name="Amann R."/>
            <person name="Jetten M.S.M."/>
            <person name="Mascher T."/>
            <person name="Medema M.H."/>
            <person name="Devos D.P."/>
            <person name="Kaster A.-K."/>
            <person name="Ovreas L."/>
            <person name="Rohde M."/>
            <person name="Galperin M.Y."/>
            <person name="Jogler C."/>
        </authorList>
    </citation>
    <scope>NUCLEOTIDE SEQUENCE [LARGE SCALE GENOMIC DNA]</scope>
    <source>
        <strain evidence="2 3">Spa11</strain>
    </source>
</reference>
<keyword evidence="1" id="KW-0732">Signal</keyword>
<evidence type="ECO:0000256" key="1">
    <source>
        <dbReference type="SAM" id="SignalP"/>
    </source>
</evidence>
<dbReference type="KEGG" id="bmei:Spa11_05020"/>
<evidence type="ECO:0000313" key="2">
    <source>
        <dbReference type="EMBL" id="QDV72328.1"/>
    </source>
</evidence>
<feature type="signal peptide" evidence="1">
    <location>
        <begin position="1"/>
        <end position="26"/>
    </location>
</feature>
<keyword evidence="3" id="KW-1185">Reference proteome</keyword>
<proteinExistence type="predicted"/>
<accession>A0A518K3E6</accession>
<sequence precursor="true">MTNTNSAITSAAVAAFALSLPTMASAQSVPVGGGQVSLPVAAAAASDSAMRQIRTESVGSGYTVEAIKNGIINQNRAFGASTGFFPVATANSSLSSGPVSSGLVGGSKPFSGLQPSSTVSPYLNLFNQGPTGRSQTLDNYNLLVRPMLDQQRTNSQMQRQQQQMNMKVQAISARPDFEAAGSQNIIPTGHQTGFGYYSHFYPGKNINRRQK</sequence>
<feature type="chain" id="PRO_5022220623" evidence="1">
    <location>
        <begin position="27"/>
        <end position="211"/>
    </location>
</feature>
<dbReference type="Proteomes" id="UP000316426">
    <property type="component" value="Chromosome"/>
</dbReference>
<dbReference type="EMBL" id="CP036349">
    <property type="protein sequence ID" value="QDV72328.1"/>
    <property type="molecule type" value="Genomic_DNA"/>
</dbReference>
<name>A0A518K3E6_9BACT</name>
<protein>
    <submittedName>
        <fullName evidence="2">Uncharacterized protein</fullName>
    </submittedName>
</protein>
<dbReference type="RefSeq" id="WP_145106762.1">
    <property type="nucleotide sequence ID" value="NZ_CP036349.1"/>
</dbReference>